<accession>A0AAX6EYS3</accession>
<dbReference type="Proteomes" id="UP001140949">
    <property type="component" value="Unassembled WGS sequence"/>
</dbReference>
<evidence type="ECO:0000313" key="2">
    <source>
        <dbReference type="EMBL" id="KAJ6808999.1"/>
    </source>
</evidence>
<feature type="compositionally biased region" description="Polar residues" evidence="1">
    <location>
        <begin position="93"/>
        <end position="105"/>
    </location>
</feature>
<proteinExistence type="predicted"/>
<reference evidence="2" key="1">
    <citation type="journal article" date="2023" name="GigaByte">
        <title>Genome assembly of the bearded iris, Iris pallida Lam.</title>
        <authorList>
            <person name="Bruccoleri R.E."/>
            <person name="Oakeley E.J."/>
            <person name="Faust A.M.E."/>
            <person name="Altorfer M."/>
            <person name="Dessus-Babus S."/>
            <person name="Burckhardt D."/>
            <person name="Oertli M."/>
            <person name="Naumann U."/>
            <person name="Petersen F."/>
            <person name="Wong J."/>
        </authorList>
    </citation>
    <scope>NUCLEOTIDE SEQUENCE</scope>
    <source>
        <strain evidence="2">GSM-AAB239-AS_SAM_17_03QT</strain>
    </source>
</reference>
<feature type="region of interest" description="Disordered" evidence="1">
    <location>
        <begin position="72"/>
        <end position="105"/>
    </location>
</feature>
<evidence type="ECO:0000256" key="1">
    <source>
        <dbReference type="SAM" id="MobiDB-lite"/>
    </source>
</evidence>
<keyword evidence="3" id="KW-1185">Reference proteome</keyword>
<dbReference type="AlphaFoldDB" id="A0AAX6EYS3"/>
<comment type="caution">
    <text evidence="2">The sequence shown here is derived from an EMBL/GenBank/DDBJ whole genome shotgun (WGS) entry which is preliminary data.</text>
</comment>
<gene>
    <name evidence="2" type="ORF">M6B38_163990</name>
</gene>
<feature type="region of interest" description="Disordered" evidence="1">
    <location>
        <begin position="18"/>
        <end position="41"/>
    </location>
</feature>
<dbReference type="EMBL" id="JANAVB010033217">
    <property type="protein sequence ID" value="KAJ6808999.1"/>
    <property type="molecule type" value="Genomic_DNA"/>
</dbReference>
<organism evidence="2 3">
    <name type="scientific">Iris pallida</name>
    <name type="common">Sweet iris</name>
    <dbReference type="NCBI Taxonomy" id="29817"/>
    <lineage>
        <taxon>Eukaryota</taxon>
        <taxon>Viridiplantae</taxon>
        <taxon>Streptophyta</taxon>
        <taxon>Embryophyta</taxon>
        <taxon>Tracheophyta</taxon>
        <taxon>Spermatophyta</taxon>
        <taxon>Magnoliopsida</taxon>
        <taxon>Liliopsida</taxon>
        <taxon>Asparagales</taxon>
        <taxon>Iridaceae</taxon>
        <taxon>Iridoideae</taxon>
        <taxon>Irideae</taxon>
        <taxon>Iris</taxon>
    </lineage>
</organism>
<reference evidence="2" key="2">
    <citation type="submission" date="2023-04" db="EMBL/GenBank/DDBJ databases">
        <authorList>
            <person name="Bruccoleri R.E."/>
            <person name="Oakeley E.J."/>
            <person name="Faust A.-M."/>
            <person name="Dessus-Babus S."/>
            <person name="Altorfer M."/>
            <person name="Burckhardt D."/>
            <person name="Oertli M."/>
            <person name="Naumann U."/>
            <person name="Petersen F."/>
            <person name="Wong J."/>
        </authorList>
    </citation>
    <scope>NUCLEOTIDE SEQUENCE</scope>
    <source>
        <strain evidence="2">GSM-AAB239-AS_SAM_17_03QT</strain>
        <tissue evidence="2">Leaf</tissue>
    </source>
</reference>
<protein>
    <submittedName>
        <fullName evidence="2">Uncharacterized protein</fullName>
    </submittedName>
</protein>
<sequence>MPDLCCMHRWPRATTAVFPSPSNAEHRPRRRASMRPKAVGRIVEPCPAARVDPSRSRSSSVVLSVSLPASAIRRSSKLHRGTSLGSSPACGRQAQSSTLFRTGLR</sequence>
<evidence type="ECO:0000313" key="3">
    <source>
        <dbReference type="Proteomes" id="UP001140949"/>
    </source>
</evidence>
<name>A0AAX6EYS3_IRIPA</name>